<proteinExistence type="predicted"/>
<accession>A0A1J4KL92</accession>
<reference evidence="1" key="1">
    <citation type="submission" date="2016-10" db="EMBL/GenBank/DDBJ databases">
        <authorList>
            <person name="Benchimol M."/>
            <person name="Almeida L.G."/>
            <person name="Vasconcelos A.T."/>
            <person name="Perreira-Neves A."/>
            <person name="Rosa I.A."/>
            <person name="Tasca T."/>
            <person name="Bogo M.R."/>
            <person name="de Souza W."/>
        </authorList>
    </citation>
    <scope>NUCLEOTIDE SEQUENCE [LARGE SCALE GENOMIC DNA]</scope>
    <source>
        <strain evidence="1">K</strain>
    </source>
</reference>
<protein>
    <submittedName>
        <fullName evidence="1">Uncharacterized protein</fullName>
    </submittedName>
</protein>
<gene>
    <name evidence="1" type="ORF">TRFO_20689</name>
</gene>
<dbReference type="RefSeq" id="XP_068363277.1">
    <property type="nucleotide sequence ID" value="XM_068501539.1"/>
</dbReference>
<sequence length="789" mass="93728">MEYEKYLHEIESLNQKIETSYVFEPELLKNDCTKYILQNIKNYCYKSYLYSLFEYQSRITPTDCLNLPFLDITNECDESFRETLKNIPNLIQEFIRDKSKAQTNFLYFQCINNEYIDYFWNVTFPNIFGGFLSIDDCENAQQFLNLLFDLDIQDREKFDKSDFNSQIPLAVFSFIKHNFLFCQNFNQLFYSKLIQSQEPLLSNKEIQTNLLIEALIDSLVYLQKPQYEIFQRFMKHDFEVEFNFPMKCVIDYLLIPLIKNWQFSPFFCANDILFNLLDESCSLIDQLVEIKTKLEIKQFFHSLIQTFENGNNWDSTSIDIKKVTFNSTSTYVLSQLDIILLFYIFQSPISENCMMINQYVPKIEQKIPNLDITKTHKKFRFYFISNFIKIENEQPTNPDDGNLYQQAKWNELQFYQKITRRKITDFLDKDPEKFSDDQLYLISKVEQNMNEKIEFEANYQHNMKYFDLIKKQIESLDAILLQIGALLSKIWIIPNEHDIIANRVKIIKDYFVQIIQQLLMKIMKILHQNSIVSPVNESSLKKAQLKRLWETEIFKTIESNENKIFIPKSGKIELLNFLSKHMNKLYILAFQGIFYEYLENIYNSFNYIFVGIHYNLKYQKAQKNYKSINNLIMAQHEIEPIPEVFAKLKLLKNFGFIPFFSYLFICMTSKGCTDLLTIGPLLNVLPTVSQLVENICGDENHCLKSLMEMSDIDRSIDRTELIYQMILYSIQCSISNDDLSAIKNGMSHFLNIIDQLHVTMYKTQGESEHPMFNQLYDHVNHFINLINPK</sequence>
<comment type="caution">
    <text evidence="1">The sequence shown here is derived from an EMBL/GenBank/DDBJ whole genome shotgun (WGS) entry which is preliminary data.</text>
</comment>
<evidence type="ECO:0000313" key="2">
    <source>
        <dbReference type="Proteomes" id="UP000179807"/>
    </source>
</evidence>
<dbReference type="AlphaFoldDB" id="A0A1J4KL92"/>
<name>A0A1J4KL92_9EUKA</name>
<evidence type="ECO:0000313" key="1">
    <source>
        <dbReference type="EMBL" id="OHT10141.1"/>
    </source>
</evidence>
<organism evidence="1 2">
    <name type="scientific">Tritrichomonas foetus</name>
    <dbReference type="NCBI Taxonomy" id="1144522"/>
    <lineage>
        <taxon>Eukaryota</taxon>
        <taxon>Metamonada</taxon>
        <taxon>Parabasalia</taxon>
        <taxon>Tritrichomonadida</taxon>
        <taxon>Tritrichomonadidae</taxon>
        <taxon>Tritrichomonas</taxon>
    </lineage>
</organism>
<keyword evidence="2" id="KW-1185">Reference proteome</keyword>
<dbReference type="Proteomes" id="UP000179807">
    <property type="component" value="Unassembled WGS sequence"/>
</dbReference>
<dbReference type="EMBL" id="MLAK01000620">
    <property type="protein sequence ID" value="OHT10141.1"/>
    <property type="molecule type" value="Genomic_DNA"/>
</dbReference>
<dbReference type="GeneID" id="94836243"/>
<dbReference type="VEuPathDB" id="TrichDB:TRFO_20689"/>